<evidence type="ECO:0000256" key="1">
    <source>
        <dbReference type="SAM" id="Phobius"/>
    </source>
</evidence>
<organism evidence="2 3">
    <name type="scientific">Pristionchus mayeri</name>
    <dbReference type="NCBI Taxonomy" id="1317129"/>
    <lineage>
        <taxon>Eukaryota</taxon>
        <taxon>Metazoa</taxon>
        <taxon>Ecdysozoa</taxon>
        <taxon>Nematoda</taxon>
        <taxon>Chromadorea</taxon>
        <taxon>Rhabditida</taxon>
        <taxon>Rhabditina</taxon>
        <taxon>Diplogasteromorpha</taxon>
        <taxon>Diplogasteroidea</taxon>
        <taxon>Neodiplogasteridae</taxon>
        <taxon>Pristionchus</taxon>
    </lineage>
</organism>
<keyword evidence="1" id="KW-0472">Membrane</keyword>
<evidence type="ECO:0000313" key="2">
    <source>
        <dbReference type="EMBL" id="GMR36845.1"/>
    </source>
</evidence>
<feature type="non-terminal residue" evidence="2">
    <location>
        <position position="1"/>
    </location>
</feature>
<proteinExistence type="predicted"/>
<reference evidence="3" key="1">
    <citation type="submission" date="2022-10" db="EMBL/GenBank/DDBJ databases">
        <title>Genome assembly of Pristionchus species.</title>
        <authorList>
            <person name="Yoshida K."/>
            <person name="Sommer R.J."/>
        </authorList>
    </citation>
    <scope>NUCLEOTIDE SEQUENCE [LARGE SCALE GENOMIC DNA]</scope>
    <source>
        <strain evidence="3">RS5460</strain>
    </source>
</reference>
<keyword evidence="1" id="KW-0812">Transmembrane</keyword>
<feature type="transmembrane region" description="Helical" evidence="1">
    <location>
        <begin position="34"/>
        <end position="56"/>
    </location>
</feature>
<sequence length="261" mass="29901">TLQRSDEKSLETGEEWGSNVSLVSNHGSFSCFSISLRIFLGILFLAAGVVAVVYSVSMSEKNDSQYDEKYFPWNIDQECAEGNLSVYTIVSENGSETVFEVTSTKLVWIQDAKSSKLFYQFGVAPDIKYKLFIYETVAYNVSQDFAECVKIPGMNYRNFFAGMGLIDIPKKEHSEQLLIHNHITKVNAYEGEPPFDLLVDGEHPSVVFAYSNYKTDISYQWQIFFPRESTLSRMDYWFEDMQPRTEDASIFDDLPQKCLDL</sequence>
<evidence type="ECO:0000313" key="3">
    <source>
        <dbReference type="Proteomes" id="UP001328107"/>
    </source>
</evidence>
<keyword evidence="1" id="KW-1133">Transmembrane helix</keyword>
<comment type="caution">
    <text evidence="2">The sequence shown here is derived from an EMBL/GenBank/DDBJ whole genome shotgun (WGS) entry which is preliminary data.</text>
</comment>
<name>A0AAN5CAJ1_9BILA</name>
<gene>
    <name evidence="2" type="ORF">PMAYCL1PPCAC_07040</name>
</gene>
<keyword evidence="3" id="KW-1185">Reference proteome</keyword>
<dbReference type="Proteomes" id="UP001328107">
    <property type="component" value="Unassembled WGS sequence"/>
</dbReference>
<accession>A0AAN5CAJ1</accession>
<dbReference type="AlphaFoldDB" id="A0AAN5CAJ1"/>
<dbReference type="EMBL" id="BTRK01000002">
    <property type="protein sequence ID" value="GMR36845.1"/>
    <property type="molecule type" value="Genomic_DNA"/>
</dbReference>
<protein>
    <submittedName>
        <fullName evidence="2">Uncharacterized protein</fullName>
    </submittedName>
</protein>